<accession>A0AC58N7P2</accession>
<evidence type="ECO:0000313" key="1">
    <source>
        <dbReference type="Proteomes" id="UP001732720"/>
    </source>
</evidence>
<sequence length="155" mass="16665">MSPHLLSHSSRLKRTKTSPQYMSTAQLVEVQELALTRPAGWPAGPALGLDGAASTGWLCGRSRAGQRPTWVHRSSGAAGRRGLFGDGVLLGDPGFCMDPRAWTFRVLTLSRGVGVYTCGTGAVVRLPGPGRTERACRPHQSWLDEGEEGQKSLWP</sequence>
<name>A0AC58N7P2_CASCN</name>
<organism evidence="1 2">
    <name type="scientific">Castor canadensis</name>
    <name type="common">American beaver</name>
    <dbReference type="NCBI Taxonomy" id="51338"/>
    <lineage>
        <taxon>Eukaryota</taxon>
        <taxon>Metazoa</taxon>
        <taxon>Chordata</taxon>
        <taxon>Craniata</taxon>
        <taxon>Vertebrata</taxon>
        <taxon>Euteleostomi</taxon>
        <taxon>Mammalia</taxon>
        <taxon>Eutheria</taxon>
        <taxon>Euarchontoglires</taxon>
        <taxon>Glires</taxon>
        <taxon>Rodentia</taxon>
        <taxon>Castorimorpha</taxon>
        <taxon>Castoridae</taxon>
        <taxon>Castor</taxon>
    </lineage>
</organism>
<protein>
    <submittedName>
        <fullName evidence="2">Uncharacterized protein isoform X1</fullName>
    </submittedName>
</protein>
<dbReference type="Proteomes" id="UP001732720">
    <property type="component" value="Chromosome 7"/>
</dbReference>
<evidence type="ECO:0000313" key="2">
    <source>
        <dbReference type="RefSeq" id="XP_073937673.1"/>
    </source>
</evidence>
<proteinExistence type="predicted"/>
<gene>
    <name evidence="2" type="primary">LOC109691449</name>
</gene>
<keyword evidence="1" id="KW-1185">Reference proteome</keyword>
<reference evidence="2" key="1">
    <citation type="submission" date="2025-08" db="UniProtKB">
        <authorList>
            <consortium name="RefSeq"/>
        </authorList>
    </citation>
    <scope>IDENTIFICATION</scope>
</reference>
<dbReference type="RefSeq" id="XP_073937673.1">
    <property type="nucleotide sequence ID" value="XM_074081572.1"/>
</dbReference>